<evidence type="ECO:0000256" key="7">
    <source>
        <dbReference type="ARBA" id="ARBA00022806"/>
    </source>
</evidence>
<dbReference type="PROSITE" id="PS51192">
    <property type="entry name" value="HELICASE_ATP_BIND_1"/>
    <property type="match status" value="1"/>
</dbReference>
<dbReference type="Pfam" id="PF13087">
    <property type="entry name" value="AAA_12"/>
    <property type="match status" value="1"/>
</dbReference>
<evidence type="ECO:0000256" key="9">
    <source>
        <dbReference type="ARBA" id="ARBA00023158"/>
    </source>
</evidence>
<keyword evidence="8" id="KW-0067">ATP-binding</keyword>
<dbReference type="GeneID" id="114332347"/>
<dbReference type="SMART" id="SM00487">
    <property type="entry name" value="DEXDc"/>
    <property type="match status" value="1"/>
</dbReference>
<dbReference type="Pfam" id="PF13086">
    <property type="entry name" value="AAA_11"/>
    <property type="match status" value="2"/>
</dbReference>
<dbReference type="InterPro" id="IPR049080">
    <property type="entry name" value="MOV-10-like_beta-barrel"/>
</dbReference>
<dbReference type="EC" id="3.6.4.13" evidence="3"/>
<evidence type="ECO:0000256" key="4">
    <source>
        <dbReference type="ARBA" id="ARBA00022490"/>
    </source>
</evidence>
<evidence type="ECO:0000256" key="11">
    <source>
        <dbReference type="ARBA" id="ARBA00048432"/>
    </source>
</evidence>
<dbReference type="CDD" id="cd18038">
    <property type="entry name" value="DEXXQc_Helz-like"/>
    <property type="match status" value="1"/>
</dbReference>
<reference evidence="13" key="1">
    <citation type="submission" date="2025-05" db="UniProtKB">
        <authorList>
            <consortium name="EnsemblMetazoa"/>
        </authorList>
    </citation>
    <scope>IDENTIFICATION</scope>
</reference>
<evidence type="ECO:0000313" key="13">
    <source>
        <dbReference type="EnsemblMetazoa" id="XP_050506185.1"/>
    </source>
</evidence>
<dbReference type="RefSeq" id="XP_050506185.1">
    <property type="nucleotide sequence ID" value="XM_050650228.1"/>
</dbReference>
<evidence type="ECO:0000313" key="14">
    <source>
        <dbReference type="Proteomes" id="UP001652700"/>
    </source>
</evidence>
<comment type="subcellular location">
    <subcellularLocation>
        <location evidence="1">Cytoplasm</location>
    </subcellularLocation>
</comment>
<proteinExistence type="inferred from homology"/>
<accession>A0ABM5K7M3</accession>
<dbReference type="Pfam" id="PF21634">
    <property type="entry name" value="MOV-10_beta-barrel"/>
    <property type="match status" value="1"/>
</dbReference>
<keyword evidence="9" id="KW-0943">RNA-mediated gene silencing</keyword>
<dbReference type="CDD" id="cd18808">
    <property type="entry name" value="SF1_C_Upf1"/>
    <property type="match status" value="1"/>
</dbReference>
<comment type="similarity">
    <text evidence="2">Belongs to the DNA2/NAM7 helicase family. SDE3 subfamily.</text>
</comment>
<dbReference type="InterPro" id="IPR027417">
    <property type="entry name" value="P-loop_NTPase"/>
</dbReference>
<comment type="catalytic activity">
    <reaction evidence="11">
        <text>ATP + H2O = ADP + phosphate + H(+)</text>
        <dbReference type="Rhea" id="RHEA:13065"/>
        <dbReference type="ChEBI" id="CHEBI:15377"/>
        <dbReference type="ChEBI" id="CHEBI:15378"/>
        <dbReference type="ChEBI" id="CHEBI:30616"/>
        <dbReference type="ChEBI" id="CHEBI:43474"/>
        <dbReference type="ChEBI" id="CHEBI:456216"/>
        <dbReference type="EC" id="3.6.4.12"/>
    </reaction>
    <physiologicalReaction direction="left-to-right" evidence="11">
        <dbReference type="Rhea" id="RHEA:13066"/>
    </physiologicalReaction>
</comment>
<keyword evidence="7" id="KW-0347">Helicase</keyword>
<evidence type="ECO:0000256" key="2">
    <source>
        <dbReference type="ARBA" id="ARBA00005601"/>
    </source>
</evidence>
<keyword evidence="14" id="KW-1185">Reference proteome</keyword>
<evidence type="ECO:0000256" key="5">
    <source>
        <dbReference type="ARBA" id="ARBA00022741"/>
    </source>
</evidence>
<dbReference type="EnsemblMetazoa" id="XM_050650228.1">
    <property type="protein sequence ID" value="XP_050506185.1"/>
    <property type="gene ID" value="LOC114332347"/>
</dbReference>
<dbReference type="InterPro" id="IPR014001">
    <property type="entry name" value="Helicase_ATP-bd"/>
</dbReference>
<evidence type="ECO:0000256" key="6">
    <source>
        <dbReference type="ARBA" id="ARBA00022801"/>
    </source>
</evidence>
<organism evidence="13 14">
    <name type="scientific">Diabrotica virgifera virgifera</name>
    <name type="common">western corn rootworm</name>
    <dbReference type="NCBI Taxonomy" id="50390"/>
    <lineage>
        <taxon>Eukaryota</taxon>
        <taxon>Metazoa</taxon>
        <taxon>Ecdysozoa</taxon>
        <taxon>Arthropoda</taxon>
        <taxon>Hexapoda</taxon>
        <taxon>Insecta</taxon>
        <taxon>Pterygota</taxon>
        <taxon>Neoptera</taxon>
        <taxon>Endopterygota</taxon>
        <taxon>Coleoptera</taxon>
        <taxon>Polyphaga</taxon>
        <taxon>Cucujiformia</taxon>
        <taxon>Chrysomeloidea</taxon>
        <taxon>Chrysomelidae</taxon>
        <taxon>Galerucinae</taxon>
        <taxon>Diabroticina</taxon>
        <taxon>Diabroticites</taxon>
        <taxon>Diabrotica</taxon>
    </lineage>
</organism>
<evidence type="ECO:0000256" key="1">
    <source>
        <dbReference type="ARBA" id="ARBA00004496"/>
    </source>
</evidence>
<protein>
    <recommendedName>
        <fullName evidence="3">RNA helicase</fullName>
        <ecNumber evidence="3">3.6.4.13</ecNumber>
    </recommendedName>
</protein>
<dbReference type="InterPro" id="IPR026122">
    <property type="entry name" value="MOV-10/SDE3_DEXXQ/H-box"/>
</dbReference>
<feature type="domain" description="Helicase ATP-binding" evidence="12">
    <location>
        <begin position="532"/>
        <end position="706"/>
    </location>
</feature>
<evidence type="ECO:0000256" key="10">
    <source>
        <dbReference type="ARBA" id="ARBA00047984"/>
    </source>
</evidence>
<dbReference type="InterPro" id="IPR047187">
    <property type="entry name" value="SF1_C_Upf1"/>
</dbReference>
<dbReference type="InterPro" id="IPR041677">
    <property type="entry name" value="DNA2/NAM7_AAA_11"/>
</dbReference>
<keyword evidence="4" id="KW-0963">Cytoplasm</keyword>
<dbReference type="PANTHER" id="PTHR45418:SF1">
    <property type="entry name" value="CANCER_TESTIS ANTIGEN 55"/>
    <property type="match status" value="1"/>
</dbReference>
<keyword evidence="6" id="KW-0378">Hydrolase</keyword>
<evidence type="ECO:0000256" key="8">
    <source>
        <dbReference type="ARBA" id="ARBA00022840"/>
    </source>
</evidence>
<sequence length="964" mass="111593">MALSVLGDRGQMERNGQCLVDKCVPNQDYVKDLLKENIIQNYTAQKETAREFYFEKYRQRGKLSFFKFKKELWKYWYVNSYTSQTIKFNEQWINYFAVQLGENSLNKEPFNEQTYINDQNCSLCNVIFNNPDEYKSHLEWMDHQIRLSYVKNKSIFKNNNEIKAVLICNEEEYTEQKLQVPVKTDMQTTLRIQNVTNKKIEILKIIQINTLQKHVSLQKEFVKGIPLEPSATVDITIRAYFEHSESLVYPILLLTRRKRKSFHLITIEVESVSEFSFLKSNSKNYVSPIPDAYSIYSNMKDNIVPGQKLEEFKSHYTEKLPLKHFKIPDKLEEIFKKLLTRNPEFGMRAPTHYKKFSRELDFTPGIDETNYFISLEKLLHIEENQFRIDIRNYDTTSTLEKVKGKSLYKLEVPGLAEARPSILRNDKIYLKENKTDSYKYEGRVHQIFETSVHLGLNKTFDEIFINNKKFHIEFGFNRRSIRVEKQALFLAHTHGIIPYLFPKELRIEMLPEKDLVFSDRTLNEEQKVAVKNIVKCRNTPFIIFGPPGTGKTITVVESVYQIWKKYPKSRILICAPSNAATNEVAVRLRKIIPKSEIFRLIGITYANSKTELQEIKDIVNLGKDNAFYEPAMEELLKYRILLTTVVTSARLVNGGVPSNHFSHIFIDESGYATETQTLIPIAGISSTSENKGMVSAQLVLAGDPKQLGPLVHSGFAEYCGYGKSMLERLIYNEVYSKNESNSFDNRCVTKLIRNYRSHESIIKPSSKLFYNNELIAAGNPFTDLFIGSDILINKKFPVIFHNVEGEDKRDETSPSFYNVQEIEQTAEYISKLFSNKVKGMAITEDHIGVIAPYRKQVEKLKQACARKKWSNLLIGSVEQFQGKEKLIIIISTVRSKNTSKFEDIDKMCNLGFLTNPKRFNVALTRAKALLIVIGNATVLKTDSNWSHFIQYCSENKSTTGKPFN</sequence>
<comment type="catalytic activity">
    <reaction evidence="10">
        <text>ATP + H2O = ADP + phosphate + H(+)</text>
        <dbReference type="Rhea" id="RHEA:13065"/>
        <dbReference type="ChEBI" id="CHEBI:15377"/>
        <dbReference type="ChEBI" id="CHEBI:15378"/>
        <dbReference type="ChEBI" id="CHEBI:30616"/>
        <dbReference type="ChEBI" id="CHEBI:43474"/>
        <dbReference type="ChEBI" id="CHEBI:456216"/>
        <dbReference type="EC" id="3.6.4.13"/>
    </reaction>
</comment>
<dbReference type="PANTHER" id="PTHR45418">
    <property type="entry name" value="CANCER/TESTIS ANTIGEN 55"/>
    <property type="match status" value="1"/>
</dbReference>
<keyword evidence="5" id="KW-0547">Nucleotide-binding</keyword>
<dbReference type="Proteomes" id="UP001652700">
    <property type="component" value="Unplaced"/>
</dbReference>
<dbReference type="SUPFAM" id="SSF52540">
    <property type="entry name" value="P-loop containing nucleoside triphosphate hydrolases"/>
    <property type="match status" value="1"/>
</dbReference>
<evidence type="ECO:0000256" key="3">
    <source>
        <dbReference type="ARBA" id="ARBA00012552"/>
    </source>
</evidence>
<name>A0ABM5K7M3_DIAVI</name>
<evidence type="ECO:0000259" key="12">
    <source>
        <dbReference type="PROSITE" id="PS51192"/>
    </source>
</evidence>
<dbReference type="Gene3D" id="3.40.50.300">
    <property type="entry name" value="P-loop containing nucleotide triphosphate hydrolases"/>
    <property type="match status" value="2"/>
</dbReference>
<dbReference type="InterPro" id="IPR041679">
    <property type="entry name" value="DNA2/NAM7-like_C"/>
</dbReference>